<dbReference type="EMBL" id="QRTJ01000138">
    <property type="protein sequence ID" value="RGQ56037.1"/>
    <property type="molecule type" value="Genomic_DNA"/>
</dbReference>
<name>A0A412BLH4_MEDGN</name>
<dbReference type="Proteomes" id="UP000286137">
    <property type="component" value="Unassembled WGS sequence"/>
</dbReference>
<organism evidence="1 2">
    <name type="scientific">Mediterraneibacter gnavus</name>
    <name type="common">Ruminococcus gnavus</name>
    <dbReference type="NCBI Taxonomy" id="33038"/>
    <lineage>
        <taxon>Bacteria</taxon>
        <taxon>Bacillati</taxon>
        <taxon>Bacillota</taxon>
        <taxon>Clostridia</taxon>
        <taxon>Lachnospirales</taxon>
        <taxon>Lachnospiraceae</taxon>
        <taxon>Mediterraneibacter</taxon>
    </lineage>
</organism>
<feature type="non-terminal residue" evidence="1">
    <location>
        <position position="65"/>
    </location>
</feature>
<evidence type="ECO:0000313" key="1">
    <source>
        <dbReference type="EMBL" id="RGQ56037.1"/>
    </source>
</evidence>
<dbReference type="AlphaFoldDB" id="A0A412BLH4"/>
<protein>
    <submittedName>
        <fullName evidence="1">Uncharacterized protein</fullName>
    </submittedName>
</protein>
<sequence>MYNISVELKERWVKVVRDRGLMDQYTAYVAYNDKQDIVWIEKDQKGSLNLKKESANPEMTDGNSC</sequence>
<evidence type="ECO:0000313" key="2">
    <source>
        <dbReference type="Proteomes" id="UP000286137"/>
    </source>
</evidence>
<accession>A0A412BLH4</accession>
<gene>
    <name evidence="1" type="ORF">DWY88_19045</name>
</gene>
<comment type="caution">
    <text evidence="1">The sequence shown here is derived from an EMBL/GenBank/DDBJ whole genome shotgun (WGS) entry which is preliminary data.</text>
</comment>
<proteinExistence type="predicted"/>
<reference evidence="1 2" key="1">
    <citation type="submission" date="2018-08" db="EMBL/GenBank/DDBJ databases">
        <title>A genome reference for cultivated species of the human gut microbiota.</title>
        <authorList>
            <person name="Zou Y."/>
            <person name="Xue W."/>
            <person name="Luo G."/>
        </authorList>
    </citation>
    <scope>NUCLEOTIDE SEQUENCE [LARGE SCALE GENOMIC DNA]</scope>
    <source>
        <strain evidence="1 2">AF27-4BH</strain>
    </source>
</reference>